<dbReference type="HAMAP" id="MF_00527">
    <property type="entry name" value="3MGH"/>
    <property type="match status" value="1"/>
</dbReference>
<evidence type="ECO:0000256" key="2">
    <source>
        <dbReference type="ARBA" id="ARBA00022763"/>
    </source>
</evidence>
<dbReference type="SUPFAM" id="SSF50486">
    <property type="entry name" value="FMT C-terminal domain-like"/>
    <property type="match status" value="1"/>
</dbReference>
<dbReference type="PANTHER" id="PTHR10429:SF0">
    <property type="entry name" value="DNA-3-METHYLADENINE GLYCOSYLASE"/>
    <property type="match status" value="1"/>
</dbReference>
<dbReference type="InterPro" id="IPR011034">
    <property type="entry name" value="Formyl_transferase-like_C_sf"/>
</dbReference>
<dbReference type="Pfam" id="PF02245">
    <property type="entry name" value="Pur_DNA_glyco"/>
    <property type="match status" value="2"/>
</dbReference>
<dbReference type="EC" id="3.2.2.-" evidence="5"/>
<keyword evidence="4 5" id="KW-0234">DNA repair</keyword>
<evidence type="ECO:0000313" key="7">
    <source>
        <dbReference type="Proteomes" id="UP000178517"/>
    </source>
</evidence>
<evidence type="ECO:0000256" key="3">
    <source>
        <dbReference type="ARBA" id="ARBA00022801"/>
    </source>
</evidence>
<sequence>MIYTEDFFAQSSFFVAEHILGAYLVRRNGDHVIERMITEVEIYDGLDDRASHASRGITLRNKIMFGDPGYWYVYLIYGMYSMLNIVTREAGYPAALLIRGVEGASGPGKLTQLYNITRDFNGIRADLKCGLWIEEKGIKRTRYAIERGPRIGIDYAGEMWAQKPYRLCLRKRV</sequence>
<dbReference type="PANTHER" id="PTHR10429">
    <property type="entry name" value="DNA-3-METHYLADENINE GLYCOSYLASE"/>
    <property type="match status" value="1"/>
</dbReference>
<comment type="similarity">
    <text evidence="1 5">Belongs to the DNA glycosylase MPG family.</text>
</comment>
<protein>
    <recommendedName>
        <fullName evidence="5">Putative 3-methyladenine DNA glycosylase</fullName>
        <ecNumber evidence="5">3.2.2.-</ecNumber>
    </recommendedName>
</protein>
<dbReference type="AlphaFoldDB" id="A0A1G1ZQV0"/>
<dbReference type="GO" id="GO:0003905">
    <property type="term" value="F:alkylbase DNA N-glycosylase activity"/>
    <property type="evidence" value="ECO:0007669"/>
    <property type="project" value="InterPro"/>
</dbReference>
<dbReference type="InterPro" id="IPR003180">
    <property type="entry name" value="MPG"/>
</dbReference>
<dbReference type="Gene3D" id="3.10.300.10">
    <property type="entry name" value="Methylpurine-DNA glycosylase (MPG)"/>
    <property type="match status" value="2"/>
</dbReference>
<dbReference type="InterPro" id="IPR036995">
    <property type="entry name" value="MPG_sf"/>
</dbReference>
<comment type="caution">
    <text evidence="6">The sequence shown here is derived from an EMBL/GenBank/DDBJ whole genome shotgun (WGS) entry which is preliminary data.</text>
</comment>
<dbReference type="CDD" id="cd00540">
    <property type="entry name" value="AAG"/>
    <property type="match status" value="1"/>
</dbReference>
<evidence type="ECO:0000313" key="6">
    <source>
        <dbReference type="EMBL" id="OGY66130.1"/>
    </source>
</evidence>
<keyword evidence="3 5" id="KW-0378">Hydrolase</keyword>
<dbReference type="GO" id="GO:0006284">
    <property type="term" value="P:base-excision repair"/>
    <property type="evidence" value="ECO:0007669"/>
    <property type="project" value="InterPro"/>
</dbReference>
<evidence type="ECO:0000256" key="5">
    <source>
        <dbReference type="HAMAP-Rule" id="MF_00527"/>
    </source>
</evidence>
<keyword evidence="2 5" id="KW-0227">DNA damage</keyword>
<dbReference type="Proteomes" id="UP000178517">
    <property type="component" value="Unassembled WGS sequence"/>
</dbReference>
<reference evidence="6 7" key="1">
    <citation type="journal article" date="2016" name="Nat. Commun.">
        <title>Thousands of microbial genomes shed light on interconnected biogeochemical processes in an aquifer system.</title>
        <authorList>
            <person name="Anantharaman K."/>
            <person name="Brown C.T."/>
            <person name="Hug L.A."/>
            <person name="Sharon I."/>
            <person name="Castelle C.J."/>
            <person name="Probst A.J."/>
            <person name="Thomas B.C."/>
            <person name="Singh A."/>
            <person name="Wilkins M.J."/>
            <person name="Karaoz U."/>
            <person name="Brodie E.L."/>
            <person name="Williams K.H."/>
            <person name="Hubbard S.S."/>
            <person name="Banfield J.F."/>
        </authorList>
    </citation>
    <scope>NUCLEOTIDE SEQUENCE [LARGE SCALE GENOMIC DNA]</scope>
</reference>
<dbReference type="STRING" id="1798406.A3A04_00770"/>
<proteinExistence type="inferred from homology"/>
<organism evidence="6 7">
    <name type="scientific">Candidatus Harrisonbacteria bacterium RIFCSPLOWO2_01_FULL_40_28</name>
    <dbReference type="NCBI Taxonomy" id="1798406"/>
    <lineage>
        <taxon>Bacteria</taxon>
        <taxon>Candidatus Harrisoniibacteriota</taxon>
    </lineage>
</organism>
<dbReference type="GO" id="GO:0003677">
    <property type="term" value="F:DNA binding"/>
    <property type="evidence" value="ECO:0007669"/>
    <property type="project" value="InterPro"/>
</dbReference>
<dbReference type="EMBL" id="MHJI01000010">
    <property type="protein sequence ID" value="OGY66130.1"/>
    <property type="molecule type" value="Genomic_DNA"/>
</dbReference>
<gene>
    <name evidence="6" type="ORF">A3A04_00770</name>
</gene>
<accession>A0A1G1ZQV0</accession>
<evidence type="ECO:0000256" key="1">
    <source>
        <dbReference type="ARBA" id="ARBA00009232"/>
    </source>
</evidence>
<evidence type="ECO:0000256" key="4">
    <source>
        <dbReference type="ARBA" id="ARBA00023204"/>
    </source>
</evidence>
<name>A0A1G1ZQV0_9BACT</name>